<sequence length="72" mass="8122">MKNFSFLRVVGILLIIFSVLVAIVFYLIFLSVGGLTDGVSEHPSFFSSIPFAIPFFMFVIGVFILIIKKYLK</sequence>
<accession>A0A1F6YKG4</accession>
<comment type="caution">
    <text evidence="2">The sequence shown here is derived from an EMBL/GenBank/DDBJ whole genome shotgun (WGS) entry which is preliminary data.</text>
</comment>
<evidence type="ECO:0008006" key="4">
    <source>
        <dbReference type="Google" id="ProtNLM"/>
    </source>
</evidence>
<name>A0A1F6YKG4_9BACT</name>
<evidence type="ECO:0000256" key="1">
    <source>
        <dbReference type="SAM" id="Phobius"/>
    </source>
</evidence>
<feature type="transmembrane region" description="Helical" evidence="1">
    <location>
        <begin position="7"/>
        <end position="29"/>
    </location>
</feature>
<keyword evidence="1" id="KW-0812">Transmembrane</keyword>
<dbReference type="EMBL" id="MFVW01000001">
    <property type="protein sequence ID" value="OGJ06856.1"/>
    <property type="molecule type" value="Genomic_DNA"/>
</dbReference>
<dbReference type="Proteomes" id="UP000179274">
    <property type="component" value="Unassembled WGS sequence"/>
</dbReference>
<evidence type="ECO:0000313" key="3">
    <source>
        <dbReference type="Proteomes" id="UP000179274"/>
    </source>
</evidence>
<organism evidence="2 3">
    <name type="scientific">Candidatus Nomurabacteria bacterium RIFOXYA1_FULL_35_17</name>
    <dbReference type="NCBI Taxonomy" id="1801798"/>
    <lineage>
        <taxon>Bacteria</taxon>
        <taxon>Candidatus Nomuraibacteriota</taxon>
    </lineage>
</organism>
<reference evidence="2 3" key="1">
    <citation type="journal article" date="2016" name="Nat. Commun.">
        <title>Thousands of microbial genomes shed light on interconnected biogeochemical processes in an aquifer system.</title>
        <authorList>
            <person name="Anantharaman K."/>
            <person name="Brown C.T."/>
            <person name="Hug L.A."/>
            <person name="Sharon I."/>
            <person name="Castelle C.J."/>
            <person name="Probst A.J."/>
            <person name="Thomas B.C."/>
            <person name="Singh A."/>
            <person name="Wilkins M.J."/>
            <person name="Karaoz U."/>
            <person name="Brodie E.L."/>
            <person name="Williams K.H."/>
            <person name="Hubbard S.S."/>
            <person name="Banfield J.F."/>
        </authorList>
    </citation>
    <scope>NUCLEOTIDE SEQUENCE [LARGE SCALE GENOMIC DNA]</scope>
</reference>
<feature type="transmembrane region" description="Helical" evidence="1">
    <location>
        <begin position="49"/>
        <end position="67"/>
    </location>
</feature>
<keyword evidence="1" id="KW-0472">Membrane</keyword>
<protein>
    <recommendedName>
        <fullName evidence="4">DUF3955 domain-containing protein</fullName>
    </recommendedName>
</protein>
<dbReference type="AlphaFoldDB" id="A0A1F6YKG4"/>
<evidence type="ECO:0000313" key="2">
    <source>
        <dbReference type="EMBL" id="OGJ06856.1"/>
    </source>
</evidence>
<keyword evidence="1" id="KW-1133">Transmembrane helix</keyword>
<proteinExistence type="predicted"/>
<gene>
    <name evidence="2" type="ORF">A2192_01095</name>
</gene>